<dbReference type="InterPro" id="IPR036291">
    <property type="entry name" value="NAD(P)-bd_dom_sf"/>
</dbReference>
<dbReference type="SMART" id="SM00829">
    <property type="entry name" value="PKS_ER"/>
    <property type="match status" value="1"/>
</dbReference>
<dbReference type="Proteomes" id="UP001174936">
    <property type="component" value="Unassembled WGS sequence"/>
</dbReference>
<dbReference type="InterPro" id="IPR011032">
    <property type="entry name" value="GroES-like_sf"/>
</dbReference>
<sequence length="314" mass="33305">MKAVQILGDKGNAHIALSDLPRPVPQGQEVLIRVHAAGVTADEITWPEVYKTPSRIPGHDISGVIAELGPDYHGPLAIGDEVFAMLHADRGQGQAEYATALDEEVALKPKTISHREAAALPIPILTAFEALSRYAKLEPGSRILVTGASGAVGTMLVQLAKRMFNAEVVALASPERHEYLRQLGAAEVVDYNTPDWESRLTVDAVFDTVGGLTLSRSWKTIKGKGSLVTVADPPPAWAFGGGEPKELEANSGVSYKYFVLSPDSGAMAKVAGMIDNGEVVCLSAVVFPVTEAAAAWSAATQRGRKGKIVIEFVS</sequence>
<dbReference type="PANTHER" id="PTHR43482">
    <property type="entry name" value="PROTEIN AST1-RELATED"/>
    <property type="match status" value="1"/>
</dbReference>
<protein>
    <recommendedName>
        <fullName evidence="1">Enoyl reductase (ER) domain-containing protein</fullName>
    </recommendedName>
</protein>
<dbReference type="EMBL" id="JAULSV010000003">
    <property type="protein sequence ID" value="KAK0649968.1"/>
    <property type="molecule type" value="Genomic_DNA"/>
</dbReference>
<dbReference type="Gene3D" id="3.90.180.10">
    <property type="entry name" value="Medium-chain alcohol dehydrogenases, catalytic domain"/>
    <property type="match status" value="1"/>
</dbReference>
<dbReference type="Pfam" id="PF13602">
    <property type="entry name" value="ADH_zinc_N_2"/>
    <property type="match status" value="1"/>
</dbReference>
<keyword evidence="3" id="KW-1185">Reference proteome</keyword>
<dbReference type="AlphaFoldDB" id="A0AA39YCE1"/>
<dbReference type="GO" id="GO:0016491">
    <property type="term" value="F:oxidoreductase activity"/>
    <property type="evidence" value="ECO:0007669"/>
    <property type="project" value="InterPro"/>
</dbReference>
<gene>
    <name evidence="2" type="ORF">B0T16DRAFT_410965</name>
</gene>
<dbReference type="Gene3D" id="3.40.50.720">
    <property type="entry name" value="NAD(P)-binding Rossmann-like Domain"/>
    <property type="match status" value="1"/>
</dbReference>
<dbReference type="SUPFAM" id="SSF51735">
    <property type="entry name" value="NAD(P)-binding Rossmann-fold domains"/>
    <property type="match status" value="1"/>
</dbReference>
<dbReference type="CDD" id="cd05289">
    <property type="entry name" value="MDR_like_2"/>
    <property type="match status" value="1"/>
</dbReference>
<dbReference type="PANTHER" id="PTHR43482:SF4">
    <property type="entry name" value="ALCOHOL DEHYDROGENASE, PUTATIVE (AFU_ORTHOLOGUE AFUA_7G06260)-RELATED"/>
    <property type="match status" value="1"/>
</dbReference>
<evidence type="ECO:0000313" key="2">
    <source>
        <dbReference type="EMBL" id="KAK0649968.1"/>
    </source>
</evidence>
<comment type="caution">
    <text evidence="2">The sequence shown here is derived from an EMBL/GenBank/DDBJ whole genome shotgun (WGS) entry which is preliminary data.</text>
</comment>
<reference evidence="2" key="1">
    <citation type="submission" date="2023-06" db="EMBL/GenBank/DDBJ databases">
        <title>Genome-scale phylogeny and comparative genomics of the fungal order Sordariales.</title>
        <authorList>
            <consortium name="Lawrence Berkeley National Laboratory"/>
            <person name="Hensen N."/>
            <person name="Bonometti L."/>
            <person name="Westerberg I."/>
            <person name="Brannstrom I.O."/>
            <person name="Guillou S."/>
            <person name="Cros-Aarteil S."/>
            <person name="Calhoun S."/>
            <person name="Haridas S."/>
            <person name="Kuo A."/>
            <person name="Mondo S."/>
            <person name="Pangilinan J."/>
            <person name="Riley R."/>
            <person name="Labutti K."/>
            <person name="Andreopoulos B."/>
            <person name="Lipzen A."/>
            <person name="Chen C."/>
            <person name="Yanf M."/>
            <person name="Daum C."/>
            <person name="Ng V."/>
            <person name="Clum A."/>
            <person name="Steindorff A."/>
            <person name="Ohm R."/>
            <person name="Martin F."/>
            <person name="Silar P."/>
            <person name="Natvig D."/>
            <person name="Lalanne C."/>
            <person name="Gautier V."/>
            <person name="Ament-Velasquez S.L."/>
            <person name="Kruys A."/>
            <person name="Hutchinson M.I."/>
            <person name="Powell A.J."/>
            <person name="Barry K."/>
            <person name="Miller A.N."/>
            <person name="Grigoriev I.V."/>
            <person name="Debuchy R."/>
            <person name="Gladieux P."/>
            <person name="Thoren M.H."/>
            <person name="Johannesson H."/>
        </authorList>
    </citation>
    <scope>NUCLEOTIDE SEQUENCE</scope>
    <source>
        <strain evidence="2">SMH2532-1</strain>
    </source>
</reference>
<dbReference type="Pfam" id="PF08240">
    <property type="entry name" value="ADH_N"/>
    <property type="match status" value="1"/>
</dbReference>
<dbReference type="InterPro" id="IPR013154">
    <property type="entry name" value="ADH-like_N"/>
</dbReference>
<dbReference type="InterPro" id="IPR020843">
    <property type="entry name" value="ER"/>
</dbReference>
<accession>A0AA39YCE1</accession>
<dbReference type="SUPFAM" id="SSF50129">
    <property type="entry name" value="GroES-like"/>
    <property type="match status" value="1"/>
</dbReference>
<organism evidence="2 3">
    <name type="scientific">Cercophora newfieldiana</name>
    <dbReference type="NCBI Taxonomy" id="92897"/>
    <lineage>
        <taxon>Eukaryota</taxon>
        <taxon>Fungi</taxon>
        <taxon>Dikarya</taxon>
        <taxon>Ascomycota</taxon>
        <taxon>Pezizomycotina</taxon>
        <taxon>Sordariomycetes</taxon>
        <taxon>Sordariomycetidae</taxon>
        <taxon>Sordariales</taxon>
        <taxon>Lasiosphaeriaceae</taxon>
        <taxon>Cercophora</taxon>
    </lineage>
</organism>
<feature type="domain" description="Enoyl reductase (ER)" evidence="1">
    <location>
        <begin position="11"/>
        <end position="310"/>
    </location>
</feature>
<dbReference type="InterPro" id="IPR052585">
    <property type="entry name" value="Lipid_raft_assoc_Zn_ADH"/>
</dbReference>
<proteinExistence type="predicted"/>
<evidence type="ECO:0000313" key="3">
    <source>
        <dbReference type="Proteomes" id="UP001174936"/>
    </source>
</evidence>
<name>A0AA39YCE1_9PEZI</name>
<evidence type="ECO:0000259" key="1">
    <source>
        <dbReference type="SMART" id="SM00829"/>
    </source>
</evidence>